<dbReference type="RefSeq" id="WP_163181494.1">
    <property type="nucleotide sequence ID" value="NZ_JAAIWM010000008.1"/>
</dbReference>
<name>A0A6M0QBJ5_9BACI</name>
<gene>
    <name evidence="1" type="ORF">G4D63_18470</name>
</gene>
<keyword evidence="1" id="KW-0238">DNA-binding</keyword>
<organism evidence="1 2">
    <name type="scientific">Bacillus mesophilus</name>
    <dbReference type="NCBI Taxonomy" id="1808955"/>
    <lineage>
        <taxon>Bacteria</taxon>
        <taxon>Bacillati</taxon>
        <taxon>Bacillota</taxon>
        <taxon>Bacilli</taxon>
        <taxon>Bacillales</taxon>
        <taxon>Bacillaceae</taxon>
        <taxon>Bacillus</taxon>
    </lineage>
</organism>
<evidence type="ECO:0000313" key="1">
    <source>
        <dbReference type="EMBL" id="NEY73703.1"/>
    </source>
</evidence>
<accession>A0A6M0QBJ5</accession>
<sequence length="197" mass="23348">MRRNWTLDEINFLEENVGHIKISSIAQKLNRSEQAVILKLNRIGLSNTKEQFGQLTVGELSRLIKVERKTVCGWIKNYGLKSIKKTTRATKKFSFVDPKDFWKWAEENRERLDFSRIDPHTIPPEPDWVKHERVQDSKVEQQNYKSWTIKEERELRDLISMGMSFKEVAKSLNRTNSSVERKYHRMKSSLKLVQNIN</sequence>
<dbReference type="GO" id="GO:0003677">
    <property type="term" value="F:DNA binding"/>
    <property type="evidence" value="ECO:0007669"/>
    <property type="project" value="UniProtKB-KW"/>
</dbReference>
<dbReference type="AlphaFoldDB" id="A0A6M0QBJ5"/>
<dbReference type="Proteomes" id="UP000481043">
    <property type="component" value="Unassembled WGS sequence"/>
</dbReference>
<keyword evidence="2" id="KW-1185">Reference proteome</keyword>
<comment type="caution">
    <text evidence="1">The sequence shown here is derived from an EMBL/GenBank/DDBJ whole genome shotgun (WGS) entry which is preliminary data.</text>
</comment>
<evidence type="ECO:0000313" key="2">
    <source>
        <dbReference type="Proteomes" id="UP000481043"/>
    </source>
</evidence>
<proteinExistence type="predicted"/>
<reference evidence="1 2" key="1">
    <citation type="submission" date="2020-02" db="EMBL/GenBank/DDBJ databases">
        <title>Bacillus aquiflavi sp. nov., isolated from yellow water of strong flavor Chinese baijiu in Yibin region of China.</title>
        <authorList>
            <person name="Xie J."/>
        </authorList>
    </citation>
    <scope>NUCLEOTIDE SEQUENCE [LARGE SCALE GENOMIC DNA]</scope>
    <source>
        <strain evidence="1 2">SA4</strain>
    </source>
</reference>
<dbReference type="EMBL" id="JAAIWM010000008">
    <property type="protein sequence ID" value="NEY73703.1"/>
    <property type="molecule type" value="Genomic_DNA"/>
</dbReference>
<protein>
    <submittedName>
        <fullName evidence="1">DNA-binding protein</fullName>
    </submittedName>
</protein>